<evidence type="ECO:0008006" key="3">
    <source>
        <dbReference type="Google" id="ProtNLM"/>
    </source>
</evidence>
<protein>
    <recommendedName>
        <fullName evidence="3">DUF1289 domain-containing protein</fullName>
    </recommendedName>
</protein>
<dbReference type="RefSeq" id="WP_131446970.1">
    <property type="nucleotide sequence ID" value="NZ_SJZB01000034.1"/>
</dbReference>
<proteinExistence type="predicted"/>
<comment type="caution">
    <text evidence="1">The sequence shown here is derived from an EMBL/GenBank/DDBJ whole genome shotgun (WGS) entry which is preliminary data.</text>
</comment>
<dbReference type="Proteomes" id="UP000295443">
    <property type="component" value="Unassembled WGS sequence"/>
</dbReference>
<keyword evidence="2" id="KW-1185">Reference proteome</keyword>
<sequence>MSQFKPCAGKTACRDDNVNCLVCGRSLQAIEATRKLIDGLTELAMAEDYDNVDEFAAYVAAKVVKKVRHRREGSTSTD</sequence>
<reference evidence="1 2" key="1">
    <citation type="submission" date="2019-03" db="EMBL/GenBank/DDBJ databases">
        <title>Genome sequence of Thiobacillaceae bacterium LSR1, a sulfur-oxidizing bacterium isolated from freshwater sediment.</title>
        <authorList>
            <person name="Li S."/>
        </authorList>
    </citation>
    <scope>NUCLEOTIDE SEQUENCE [LARGE SCALE GENOMIC DNA]</scope>
    <source>
        <strain evidence="1 2">LSR1</strain>
    </source>
</reference>
<accession>A0A4R1BCA3</accession>
<dbReference type="OrthoDB" id="6215778at2"/>
<dbReference type="AlphaFoldDB" id="A0A4R1BCA3"/>
<evidence type="ECO:0000313" key="1">
    <source>
        <dbReference type="EMBL" id="TCJ14671.1"/>
    </source>
</evidence>
<dbReference type="EMBL" id="SJZB01000034">
    <property type="protein sequence ID" value="TCJ14671.1"/>
    <property type="molecule type" value="Genomic_DNA"/>
</dbReference>
<organism evidence="1 2">
    <name type="scientific">Parasulfuritortus cantonensis</name>
    <dbReference type="NCBI Taxonomy" id="2528202"/>
    <lineage>
        <taxon>Bacteria</taxon>
        <taxon>Pseudomonadati</taxon>
        <taxon>Pseudomonadota</taxon>
        <taxon>Betaproteobacteria</taxon>
        <taxon>Nitrosomonadales</taxon>
        <taxon>Thiobacillaceae</taxon>
        <taxon>Parasulfuritortus</taxon>
    </lineage>
</organism>
<gene>
    <name evidence="1" type="ORF">EZJ19_09500</name>
</gene>
<name>A0A4R1BCA3_9PROT</name>
<evidence type="ECO:0000313" key="2">
    <source>
        <dbReference type="Proteomes" id="UP000295443"/>
    </source>
</evidence>